<reference evidence="4 5" key="1">
    <citation type="submission" date="2019-12" db="EMBL/GenBank/DDBJ databases">
        <title>Genomic-based taxomic classification of the family Erythrobacteraceae.</title>
        <authorList>
            <person name="Xu L."/>
        </authorList>
    </citation>
    <scope>NUCLEOTIDE SEQUENCE [LARGE SCALE GENOMIC DNA]</scope>
    <source>
        <strain evidence="4 5">JCM 16677</strain>
    </source>
</reference>
<evidence type="ECO:0000256" key="1">
    <source>
        <dbReference type="ARBA" id="ARBA00022729"/>
    </source>
</evidence>
<gene>
    <name evidence="4" type="ORF">GRI94_12300</name>
</gene>
<dbReference type="InterPro" id="IPR051200">
    <property type="entry name" value="Host-pathogen_enzymatic-act"/>
</dbReference>
<comment type="caution">
    <text evidence="4">The sequence shown here is derived from an EMBL/GenBank/DDBJ whole genome shotgun (WGS) entry which is preliminary data.</text>
</comment>
<dbReference type="PROSITE" id="PS51257">
    <property type="entry name" value="PROKAR_LIPOPROTEIN"/>
    <property type="match status" value="1"/>
</dbReference>
<sequence length="358" mass="37610">MNSFRISAPAIATLAFAPFALFACSPAAADLPPPPVVANADMAGQALFVTNKGEDTLSKVDLATGAEVKRVDSCTTPHELSVSPDGQYVAVGCYGGSSLSIFNTADLSAVKSIELGDGARPHGLVWHANGDLYATAEGRKSMFWVEDPMANEPGVFEYATGKDGSHMLAVAENGNQAWTVDMQSGTVTRVDLKTRRAPLSVAMGSEPEGIALTPDGSALWVSARGSNEAFELDPATLEVRQRLDTGRFPLRLAIRPQGDVAITSDLQDGGLSVIDLESGELSRSIAIGGPDQAEQRFQVTIIWSADGERIYAAETGTNTVAEVDYASGEVLRRFSVGEDGDGLAILAPASTETEDDGE</sequence>
<evidence type="ECO:0000313" key="4">
    <source>
        <dbReference type="EMBL" id="MXP32603.1"/>
    </source>
</evidence>
<name>A0A845ATW7_9SPHN</name>
<evidence type="ECO:0000313" key="5">
    <source>
        <dbReference type="Proteomes" id="UP000446786"/>
    </source>
</evidence>
<feature type="signal peptide" evidence="2">
    <location>
        <begin position="1"/>
        <end position="29"/>
    </location>
</feature>
<dbReference type="PANTHER" id="PTHR47197">
    <property type="entry name" value="PROTEIN NIRF"/>
    <property type="match status" value="1"/>
</dbReference>
<dbReference type="InterPro" id="IPR015943">
    <property type="entry name" value="WD40/YVTN_repeat-like_dom_sf"/>
</dbReference>
<dbReference type="InterPro" id="IPR011045">
    <property type="entry name" value="N2O_reductase_N"/>
</dbReference>
<dbReference type="PANTHER" id="PTHR47197:SF3">
    <property type="entry name" value="DIHYDRO-HEME D1 DEHYDROGENASE"/>
    <property type="match status" value="1"/>
</dbReference>
<dbReference type="InterPro" id="IPR048433">
    <property type="entry name" value="YNCE-like_beta-prop"/>
</dbReference>
<organism evidence="4 5">
    <name type="scientific">Parerythrobacter jejuensis</name>
    <dbReference type="NCBI Taxonomy" id="795812"/>
    <lineage>
        <taxon>Bacteria</taxon>
        <taxon>Pseudomonadati</taxon>
        <taxon>Pseudomonadota</taxon>
        <taxon>Alphaproteobacteria</taxon>
        <taxon>Sphingomonadales</taxon>
        <taxon>Erythrobacteraceae</taxon>
        <taxon>Parerythrobacter</taxon>
    </lineage>
</organism>
<accession>A0A845ATW7</accession>
<proteinExistence type="predicted"/>
<protein>
    <submittedName>
        <fullName evidence="4">Beta-propeller fold lactonase family protein</fullName>
    </submittedName>
</protein>
<keyword evidence="5" id="KW-1185">Reference proteome</keyword>
<dbReference type="Pfam" id="PF21783">
    <property type="entry name" value="YNCE"/>
    <property type="match status" value="1"/>
</dbReference>
<dbReference type="Proteomes" id="UP000446786">
    <property type="component" value="Unassembled WGS sequence"/>
</dbReference>
<dbReference type="SUPFAM" id="SSF50974">
    <property type="entry name" value="Nitrous oxide reductase, N-terminal domain"/>
    <property type="match status" value="1"/>
</dbReference>
<dbReference type="AlphaFoldDB" id="A0A845ATW7"/>
<dbReference type="OrthoDB" id="145213at2"/>
<feature type="chain" id="PRO_5032578713" evidence="2">
    <location>
        <begin position="30"/>
        <end position="358"/>
    </location>
</feature>
<evidence type="ECO:0000259" key="3">
    <source>
        <dbReference type="Pfam" id="PF21783"/>
    </source>
</evidence>
<dbReference type="SUPFAM" id="SSF63829">
    <property type="entry name" value="Calcium-dependent phosphotriesterase"/>
    <property type="match status" value="1"/>
</dbReference>
<dbReference type="Gene3D" id="2.130.10.10">
    <property type="entry name" value="YVTN repeat-like/Quinoprotein amine dehydrogenase"/>
    <property type="match status" value="2"/>
</dbReference>
<dbReference type="RefSeq" id="WP_160779931.1">
    <property type="nucleotide sequence ID" value="NZ_BAAAZF010000001.1"/>
</dbReference>
<feature type="domain" description="YNCE-like beta-propeller" evidence="3">
    <location>
        <begin position="42"/>
        <end position="346"/>
    </location>
</feature>
<keyword evidence="1 2" id="KW-0732">Signal</keyword>
<evidence type="ECO:0000256" key="2">
    <source>
        <dbReference type="SAM" id="SignalP"/>
    </source>
</evidence>
<dbReference type="EMBL" id="WTYE01000001">
    <property type="protein sequence ID" value="MXP32603.1"/>
    <property type="molecule type" value="Genomic_DNA"/>
</dbReference>